<dbReference type="InterPro" id="IPR036271">
    <property type="entry name" value="Tet_transcr_reg_TetR-rel_C_sf"/>
</dbReference>
<evidence type="ECO:0000259" key="5">
    <source>
        <dbReference type="PROSITE" id="PS50977"/>
    </source>
</evidence>
<reference evidence="6 7" key="1">
    <citation type="submission" date="2020-08" db="EMBL/GenBank/DDBJ databases">
        <title>Cohnella phylogeny.</title>
        <authorList>
            <person name="Dunlap C."/>
        </authorList>
    </citation>
    <scope>NUCLEOTIDE SEQUENCE [LARGE SCALE GENOMIC DNA]</scope>
    <source>
        <strain evidence="6 7">DSM 25241</strain>
    </source>
</reference>
<evidence type="ECO:0000256" key="4">
    <source>
        <dbReference type="PROSITE-ProRule" id="PRU00335"/>
    </source>
</evidence>
<dbReference type="AlphaFoldDB" id="A0A841T8M6"/>
<keyword evidence="7" id="KW-1185">Reference proteome</keyword>
<dbReference type="SUPFAM" id="SSF48498">
    <property type="entry name" value="Tetracyclin repressor-like, C-terminal domain"/>
    <property type="match status" value="1"/>
</dbReference>
<evidence type="ECO:0000313" key="7">
    <source>
        <dbReference type="Proteomes" id="UP000535838"/>
    </source>
</evidence>
<dbReference type="InterPro" id="IPR050109">
    <property type="entry name" value="HTH-type_TetR-like_transc_reg"/>
</dbReference>
<dbReference type="PANTHER" id="PTHR30055:SF234">
    <property type="entry name" value="HTH-TYPE TRANSCRIPTIONAL REGULATOR BETI"/>
    <property type="match status" value="1"/>
</dbReference>
<evidence type="ECO:0000256" key="2">
    <source>
        <dbReference type="ARBA" id="ARBA00023125"/>
    </source>
</evidence>
<dbReference type="InterPro" id="IPR001647">
    <property type="entry name" value="HTH_TetR"/>
</dbReference>
<name>A0A841T8M6_9BACL</name>
<dbReference type="PANTHER" id="PTHR30055">
    <property type="entry name" value="HTH-TYPE TRANSCRIPTIONAL REGULATOR RUTR"/>
    <property type="match status" value="1"/>
</dbReference>
<dbReference type="GO" id="GO:0000976">
    <property type="term" value="F:transcription cis-regulatory region binding"/>
    <property type="evidence" value="ECO:0007669"/>
    <property type="project" value="TreeGrafter"/>
</dbReference>
<dbReference type="PROSITE" id="PS50977">
    <property type="entry name" value="HTH_TETR_2"/>
    <property type="match status" value="1"/>
</dbReference>
<accession>A0A841T8M6</accession>
<dbReference type="GO" id="GO:0003700">
    <property type="term" value="F:DNA-binding transcription factor activity"/>
    <property type="evidence" value="ECO:0007669"/>
    <property type="project" value="TreeGrafter"/>
</dbReference>
<protein>
    <submittedName>
        <fullName evidence="6">TetR/AcrR family transcriptional regulator</fullName>
    </submittedName>
</protein>
<evidence type="ECO:0000256" key="3">
    <source>
        <dbReference type="ARBA" id="ARBA00023163"/>
    </source>
</evidence>
<organism evidence="6 7">
    <name type="scientific">Cohnella thailandensis</name>
    <dbReference type="NCBI Taxonomy" id="557557"/>
    <lineage>
        <taxon>Bacteria</taxon>
        <taxon>Bacillati</taxon>
        <taxon>Bacillota</taxon>
        <taxon>Bacilli</taxon>
        <taxon>Bacillales</taxon>
        <taxon>Paenibacillaceae</taxon>
        <taxon>Cohnella</taxon>
    </lineage>
</organism>
<dbReference type="RefSeq" id="WP_185123605.1">
    <property type="nucleotide sequence ID" value="NZ_JACJVQ010000032.1"/>
</dbReference>
<proteinExistence type="predicted"/>
<dbReference type="Pfam" id="PF00440">
    <property type="entry name" value="TetR_N"/>
    <property type="match status" value="1"/>
</dbReference>
<dbReference type="SUPFAM" id="SSF46689">
    <property type="entry name" value="Homeodomain-like"/>
    <property type="match status" value="1"/>
</dbReference>
<keyword evidence="1" id="KW-0805">Transcription regulation</keyword>
<dbReference type="Gene3D" id="1.10.357.10">
    <property type="entry name" value="Tetracycline Repressor, domain 2"/>
    <property type="match status" value="1"/>
</dbReference>
<dbReference type="Proteomes" id="UP000535838">
    <property type="component" value="Unassembled WGS sequence"/>
</dbReference>
<dbReference type="InterPro" id="IPR009057">
    <property type="entry name" value="Homeodomain-like_sf"/>
</dbReference>
<feature type="DNA-binding region" description="H-T-H motif" evidence="4">
    <location>
        <begin position="27"/>
        <end position="46"/>
    </location>
</feature>
<evidence type="ECO:0000313" key="6">
    <source>
        <dbReference type="EMBL" id="MBB6638410.1"/>
    </source>
</evidence>
<dbReference type="PRINTS" id="PR00455">
    <property type="entry name" value="HTHTETR"/>
</dbReference>
<comment type="caution">
    <text evidence="6">The sequence shown here is derived from an EMBL/GenBank/DDBJ whole genome shotgun (WGS) entry which is preliminary data.</text>
</comment>
<keyword evidence="3" id="KW-0804">Transcription</keyword>
<dbReference type="Pfam" id="PF17937">
    <property type="entry name" value="TetR_C_28"/>
    <property type="match status" value="1"/>
</dbReference>
<dbReference type="EMBL" id="JACJVQ010000032">
    <property type="protein sequence ID" value="MBB6638410.1"/>
    <property type="molecule type" value="Genomic_DNA"/>
</dbReference>
<keyword evidence="2 4" id="KW-0238">DNA-binding</keyword>
<gene>
    <name evidence="6" type="ORF">H7B67_30120</name>
</gene>
<sequence>MNSNSRYGDILSAASNVVRTLGAEKLTLDAVAKEAGVSKGGLLHHFPNKQALIHAMAKESSRQFVADLNAKVENSPSDGGRWTRAYLEATCEDAANEHSKELSTALIASLYSNPDILAKLRTSYSGWQKNIENDGIDPVAATIVRLAVDGLWLAEIFGLGNLEPELRNQVIDALKKMTET</sequence>
<dbReference type="InterPro" id="IPR041479">
    <property type="entry name" value="TetR_CgmR_C"/>
</dbReference>
<evidence type="ECO:0000256" key="1">
    <source>
        <dbReference type="ARBA" id="ARBA00023015"/>
    </source>
</evidence>
<feature type="domain" description="HTH tetR-type" evidence="5">
    <location>
        <begin position="4"/>
        <end position="64"/>
    </location>
</feature>